<evidence type="ECO:0000256" key="1">
    <source>
        <dbReference type="SAM" id="MobiDB-lite"/>
    </source>
</evidence>
<gene>
    <name evidence="2" type="ORF">GSOID_T00000019001</name>
    <name evidence="3" type="ORF">GSOID_T00024985001</name>
</gene>
<evidence type="ECO:0000313" key="2">
    <source>
        <dbReference type="EMBL" id="CBY20037.1"/>
    </source>
</evidence>
<feature type="region of interest" description="Disordered" evidence="1">
    <location>
        <begin position="68"/>
        <end position="97"/>
    </location>
</feature>
<dbReference type="InParanoid" id="E4WQ03"/>
<accession>E4WQ03</accession>
<dbReference type="Proteomes" id="UP000001307">
    <property type="component" value="Unassembled WGS sequence"/>
</dbReference>
<dbReference type="AlphaFoldDB" id="E4WQ03"/>
<name>E4WQ03_OIKDI</name>
<dbReference type="EMBL" id="FN654564">
    <property type="protein sequence ID" value="CBY34944.1"/>
    <property type="molecule type" value="Genomic_DNA"/>
</dbReference>
<sequence>MLSIQRIILSFSIFGALLEIFIHREAGLRFKVASMPVKRKVVKNSSPGGVMTRAARRMQNAYEQAKIHLSPSARSPSAGPGGDFRTPLSSPIRKEDQKAELARQREPGQQVMSKKQIIFSVGIALMAIAVLQVGRSEWGQENVRMLQNAWEDKRVQWLEESPTLDAIVKMCSKKAESVNLAKMWKELSWEKIQEKLTWNEVKEAMSASSFEIKREEYKIASWFNAVKSAWYEDQNEEKDD</sequence>
<proteinExistence type="predicted"/>
<evidence type="ECO:0000313" key="4">
    <source>
        <dbReference type="Proteomes" id="UP000001307"/>
    </source>
</evidence>
<dbReference type="OrthoDB" id="10381628at2759"/>
<evidence type="ECO:0000313" key="3">
    <source>
        <dbReference type="EMBL" id="CBY34944.1"/>
    </source>
</evidence>
<dbReference type="Proteomes" id="UP000011014">
    <property type="component" value="Unassembled WGS sequence"/>
</dbReference>
<reference evidence="2" key="1">
    <citation type="journal article" date="2010" name="Science">
        <title>Plasticity of animal genome architecture unmasked by rapid evolution of a pelagic tunicate.</title>
        <authorList>
            <person name="Denoeud F."/>
            <person name="Henriet S."/>
            <person name="Mungpakdee S."/>
            <person name="Aury J.M."/>
            <person name="Da Silva C."/>
            <person name="Brinkmann H."/>
            <person name="Mikhaleva J."/>
            <person name="Olsen L.C."/>
            <person name="Jubin C."/>
            <person name="Canestro C."/>
            <person name="Bouquet J.M."/>
            <person name="Danks G."/>
            <person name="Poulain J."/>
            <person name="Campsteijn C."/>
            <person name="Adamski M."/>
            <person name="Cross I."/>
            <person name="Yadetie F."/>
            <person name="Muffato M."/>
            <person name="Louis A."/>
            <person name="Butcher S."/>
            <person name="Tsagkogeorga G."/>
            <person name="Konrad A."/>
            <person name="Singh S."/>
            <person name="Jensen M.F."/>
            <person name="Cong E.H."/>
            <person name="Eikeseth-Otteraa H."/>
            <person name="Noel B."/>
            <person name="Anthouard V."/>
            <person name="Porcel B.M."/>
            <person name="Kachouri-Lafond R."/>
            <person name="Nishino A."/>
            <person name="Ugolini M."/>
            <person name="Chourrout P."/>
            <person name="Nishida H."/>
            <person name="Aasland R."/>
            <person name="Huzurbazar S."/>
            <person name="Westhof E."/>
            <person name="Delsuc F."/>
            <person name="Lehrach H."/>
            <person name="Reinhardt R."/>
            <person name="Weissenbach J."/>
            <person name="Roy S.W."/>
            <person name="Artiguenave F."/>
            <person name="Postlethwait J.H."/>
            <person name="Manak J.R."/>
            <person name="Thompson E.M."/>
            <person name="Jaillon O."/>
            <person name="Du Pasquier L."/>
            <person name="Boudinot P."/>
            <person name="Liberles D.A."/>
            <person name="Volff J.N."/>
            <person name="Philippe H."/>
            <person name="Lenhard B."/>
            <person name="Roest Crollius H."/>
            <person name="Wincker P."/>
            <person name="Chourrout D."/>
        </authorList>
    </citation>
    <scope>NUCLEOTIDE SEQUENCE [LARGE SCALE GENOMIC DNA]</scope>
</reference>
<protein>
    <submittedName>
        <fullName evidence="2">Uncharacterized protein</fullName>
    </submittedName>
</protein>
<organism evidence="2">
    <name type="scientific">Oikopleura dioica</name>
    <name type="common">Tunicate</name>
    <dbReference type="NCBI Taxonomy" id="34765"/>
    <lineage>
        <taxon>Eukaryota</taxon>
        <taxon>Metazoa</taxon>
        <taxon>Chordata</taxon>
        <taxon>Tunicata</taxon>
        <taxon>Appendicularia</taxon>
        <taxon>Copelata</taxon>
        <taxon>Oikopleuridae</taxon>
        <taxon>Oikopleura</taxon>
    </lineage>
</organism>
<keyword evidence="4" id="KW-1185">Reference proteome</keyword>
<dbReference type="EMBL" id="FN653015">
    <property type="protein sequence ID" value="CBY20037.1"/>
    <property type="molecule type" value="Genomic_DNA"/>
</dbReference>